<feature type="active site" description="Proton acceptor" evidence="10">
    <location>
        <position position="441"/>
    </location>
</feature>
<dbReference type="PIRSF" id="PIRSF000350">
    <property type="entry name" value="Mercury_reductase_MerA"/>
    <property type="match status" value="1"/>
</dbReference>
<dbReference type="Gene3D" id="3.30.390.30">
    <property type="match status" value="1"/>
</dbReference>
<feature type="binding site" evidence="11">
    <location>
        <position position="269"/>
    </location>
    <ligand>
        <name>NAD(+)</name>
        <dbReference type="ChEBI" id="CHEBI:57540"/>
    </ligand>
</feature>
<dbReference type="NCBIfam" id="TIGR01350">
    <property type="entry name" value="lipoamide_DH"/>
    <property type="match status" value="1"/>
</dbReference>
<evidence type="ECO:0000256" key="1">
    <source>
        <dbReference type="ARBA" id="ARBA00004496"/>
    </source>
</evidence>
<organism evidence="17 19">
    <name type="scientific">Methylacidiphilum kamchatkense Kam1</name>
    <dbReference type="NCBI Taxonomy" id="1202785"/>
    <lineage>
        <taxon>Bacteria</taxon>
        <taxon>Pseudomonadati</taxon>
        <taxon>Verrucomicrobiota</taxon>
        <taxon>Methylacidiphilae</taxon>
        <taxon>Methylacidiphilales</taxon>
        <taxon>Methylacidiphilaceae</taxon>
        <taxon>Methylacidiphilum (ex Ratnadevi et al. 2023)</taxon>
    </lineage>
</organism>
<feature type="domain" description="Pyridine nucleotide-disulphide oxidoreductase dimerisation" evidence="14">
    <location>
        <begin position="343"/>
        <end position="451"/>
    </location>
</feature>
<dbReference type="STRING" id="1202785.A946_07600"/>
<dbReference type="Pfam" id="PF02852">
    <property type="entry name" value="Pyr_redox_dim"/>
    <property type="match status" value="1"/>
</dbReference>
<protein>
    <recommendedName>
        <fullName evidence="4 13">Dihydrolipoyl dehydrogenase</fullName>
        <ecNumber evidence="3 13">1.8.1.4</ecNumber>
    </recommendedName>
</protein>
<keyword evidence="16" id="KW-0670">Pyruvate</keyword>
<comment type="cofactor">
    <cofactor evidence="11 13">
        <name>FAD</name>
        <dbReference type="ChEBI" id="CHEBI:57692"/>
    </cofactor>
    <text evidence="11 13">Binds 1 FAD per subunit.</text>
</comment>
<keyword evidence="5 13" id="KW-0285">Flavoprotein</keyword>
<dbReference type="EC" id="1.8.1.4" evidence="3 13"/>
<feature type="binding site" evidence="11">
    <location>
        <begin position="180"/>
        <end position="187"/>
    </location>
    <ligand>
        <name>NAD(+)</name>
        <dbReference type="ChEBI" id="CHEBI:57540"/>
    </ligand>
</feature>
<dbReference type="PRINTS" id="PR00411">
    <property type="entry name" value="PNDRDTASEI"/>
</dbReference>
<gene>
    <name evidence="16" type="ORF">A946_07600</name>
    <name evidence="17" type="ORF">kam1_1020</name>
</gene>
<accession>A0A0C1UPM1</accession>
<reference evidence="17" key="2">
    <citation type="journal article" date="2019" name="BMC Genomics">
        <title>Complete genome sequence analysis of the thermoacidophilic verrucomicrobial methanotroph 'Candidatus Methylacidiphilum kamchatkense' strain Kam1 and comparison with its closest relatives.</title>
        <authorList>
            <person name="Kruse T."/>
            <person name="Ratnadevi C.M."/>
            <person name="Erikstad H.A."/>
            <person name="Birkeland N.K."/>
        </authorList>
    </citation>
    <scope>NUCLEOTIDE SEQUENCE</scope>
    <source>
        <strain evidence="17">Kam1</strain>
    </source>
</reference>
<keyword evidence="18" id="KW-1185">Reference proteome</keyword>
<comment type="miscellaneous">
    <text evidence="13">The active site is a redox-active disulfide bond.</text>
</comment>
<reference evidence="16 18" key="1">
    <citation type="submission" date="2014-08" db="EMBL/GenBank/DDBJ databases">
        <title>Methylacidiphilum kamchatkense strain Kam1 draft genome sequence.</title>
        <authorList>
            <person name="Birkeland N.-K."/>
            <person name="Erikstad H.A."/>
        </authorList>
    </citation>
    <scope>NUCLEOTIDE SEQUENCE [LARGE SCALE GENOMIC DNA]</scope>
    <source>
        <strain evidence="16 18">Kam1</strain>
    </source>
</reference>
<dbReference type="EMBL" id="CP037899">
    <property type="protein sequence ID" value="QDQ42251.1"/>
    <property type="molecule type" value="Genomic_DNA"/>
</dbReference>
<dbReference type="GO" id="GO:0006103">
    <property type="term" value="P:2-oxoglutarate metabolic process"/>
    <property type="evidence" value="ECO:0007669"/>
    <property type="project" value="TreeGrafter"/>
</dbReference>
<feature type="binding site" evidence="11">
    <location>
        <position position="203"/>
    </location>
    <ligand>
        <name>NAD(+)</name>
        <dbReference type="ChEBI" id="CHEBI:57540"/>
    </ligand>
</feature>
<dbReference type="Pfam" id="PF07992">
    <property type="entry name" value="Pyr_redox_2"/>
    <property type="match status" value="1"/>
</dbReference>
<reference evidence="19" key="3">
    <citation type="submission" date="2019-03" db="EMBL/GenBank/DDBJ databases">
        <title>Complete genome of Methylacidiphilum kamchatkense Kam1.</title>
        <authorList>
            <person name="Kruse T."/>
            <person name="Murarilal Ratnadevi C."/>
            <person name="Erikstad H.-A."/>
            <person name="Birkeland N.-K."/>
        </authorList>
    </citation>
    <scope>NUCLEOTIDE SEQUENCE [LARGE SCALE GENOMIC DNA]</scope>
    <source>
        <strain evidence="19">kam1</strain>
    </source>
</reference>
<dbReference type="PRINTS" id="PR00368">
    <property type="entry name" value="FADPNR"/>
</dbReference>
<evidence type="ECO:0000256" key="4">
    <source>
        <dbReference type="ARBA" id="ARBA00016961"/>
    </source>
</evidence>
<evidence type="ECO:0000256" key="13">
    <source>
        <dbReference type="RuleBase" id="RU003692"/>
    </source>
</evidence>
<dbReference type="InterPro" id="IPR001100">
    <property type="entry name" value="Pyr_nuc-diS_OxRdtase"/>
</dbReference>
<evidence type="ECO:0000256" key="5">
    <source>
        <dbReference type="ARBA" id="ARBA00022630"/>
    </source>
</evidence>
<dbReference type="InterPro" id="IPR023753">
    <property type="entry name" value="FAD/NAD-binding_dom"/>
</dbReference>
<dbReference type="Proteomes" id="UP000031594">
    <property type="component" value="Unassembled WGS sequence"/>
</dbReference>
<comment type="catalytic activity">
    <reaction evidence="9 13">
        <text>N(6)-[(R)-dihydrolipoyl]-L-lysyl-[protein] + NAD(+) = N(6)-[(R)-lipoyl]-L-lysyl-[protein] + NADH + H(+)</text>
        <dbReference type="Rhea" id="RHEA:15045"/>
        <dbReference type="Rhea" id="RHEA-COMP:10474"/>
        <dbReference type="Rhea" id="RHEA-COMP:10475"/>
        <dbReference type="ChEBI" id="CHEBI:15378"/>
        <dbReference type="ChEBI" id="CHEBI:57540"/>
        <dbReference type="ChEBI" id="CHEBI:57945"/>
        <dbReference type="ChEBI" id="CHEBI:83099"/>
        <dbReference type="ChEBI" id="CHEBI:83100"/>
        <dbReference type="EC" id="1.8.1.4"/>
    </reaction>
</comment>
<name>A0A0C1UPM1_9BACT</name>
<comment type="subcellular location">
    <subcellularLocation>
        <location evidence="1">Cytoplasm</location>
    </subcellularLocation>
</comment>
<dbReference type="OrthoDB" id="9800167at2"/>
<evidence type="ECO:0000256" key="12">
    <source>
        <dbReference type="PIRSR" id="PIRSR000350-4"/>
    </source>
</evidence>
<evidence type="ECO:0000256" key="8">
    <source>
        <dbReference type="ARBA" id="ARBA00023027"/>
    </source>
</evidence>
<keyword evidence="11" id="KW-0547">Nucleotide-binding</keyword>
<dbReference type="GO" id="GO:0004148">
    <property type="term" value="F:dihydrolipoyl dehydrogenase (NADH) activity"/>
    <property type="evidence" value="ECO:0007669"/>
    <property type="project" value="UniProtKB-EC"/>
</dbReference>
<dbReference type="EMBL" id="JQNX01000005">
    <property type="protein sequence ID" value="KIE58344.1"/>
    <property type="molecule type" value="Genomic_DNA"/>
</dbReference>
<dbReference type="SUPFAM" id="SSF55424">
    <property type="entry name" value="FAD/NAD-linked reductases, dimerisation (C-terminal) domain"/>
    <property type="match status" value="1"/>
</dbReference>
<sequence>MNNTLDLIIIGGGPAGYVAALRASQLGKKVAVVEADKLGGVCSNWGCIPSKTLLKTAEFIEKCRKADAFGLEISGLKFDYSKVIARSRQSANRMSSGVEYLFKSRGIQWIKAKGKINKDKKIRMTFPDGKTEELSAPYILLSTGCKAKTLPFIKVDGKMIFTSREALETTRLPKKIIIVGGGAIGVEFAYFYKCMGSEVIIVEMASEILPGTDSEISKALQKSFSKKGITTYCSTVVEKCWNIKEKIHVRLKGAVNETIESEAMLLAIGVSAHLADVLEPGFELRTQNGFIAVDEKYQTSVDGIFAAGDIIGPPLLAHAAFREGWEAIDCIFLGKTSTRPHFVPSCVYCQPQVATVGMTEEEVKKASIPYKVAKYPYSANGKAVASGEIEGFVKLLISDPEGEILGAHIIGEDASELIGEFSLAKTLESTAEELFLAIHPHPTLSEMVGEVALLAEGKGLHL</sequence>
<dbReference type="SUPFAM" id="SSF51905">
    <property type="entry name" value="FAD/NAD(P)-binding domain"/>
    <property type="match status" value="1"/>
</dbReference>
<dbReference type="AlphaFoldDB" id="A0A0C1UPM1"/>
<keyword evidence="13" id="KW-0676">Redox-active center</keyword>
<feature type="binding site" evidence="11">
    <location>
        <position position="114"/>
    </location>
    <ligand>
        <name>FAD</name>
        <dbReference type="ChEBI" id="CHEBI:57692"/>
    </ligand>
</feature>
<dbReference type="Gene3D" id="3.50.50.60">
    <property type="entry name" value="FAD/NAD(P)-binding domain"/>
    <property type="match status" value="2"/>
</dbReference>
<dbReference type="KEGG" id="mkc:kam1_1020"/>
<proteinExistence type="inferred from homology"/>
<dbReference type="InterPro" id="IPR050151">
    <property type="entry name" value="Class-I_Pyr_Nuc-Dis_Oxidored"/>
</dbReference>
<evidence type="ECO:0000256" key="3">
    <source>
        <dbReference type="ARBA" id="ARBA00012608"/>
    </source>
</evidence>
<dbReference type="FunFam" id="3.30.390.30:FF:000001">
    <property type="entry name" value="Dihydrolipoyl dehydrogenase"/>
    <property type="match status" value="1"/>
</dbReference>
<dbReference type="RefSeq" id="WP_039721669.1">
    <property type="nucleotide sequence ID" value="NZ_CP037899.1"/>
</dbReference>
<feature type="binding site" evidence="11">
    <location>
        <position position="51"/>
    </location>
    <ligand>
        <name>FAD</name>
        <dbReference type="ChEBI" id="CHEBI:57692"/>
    </ligand>
</feature>
<dbReference type="InterPro" id="IPR004099">
    <property type="entry name" value="Pyr_nucl-diS_OxRdtase_dimer"/>
</dbReference>
<feature type="binding site" evidence="11">
    <location>
        <position position="309"/>
    </location>
    <ligand>
        <name>FAD</name>
        <dbReference type="ChEBI" id="CHEBI:57692"/>
    </ligand>
</feature>
<dbReference type="PANTHER" id="PTHR22912:SF217">
    <property type="entry name" value="DIHYDROLIPOYL DEHYDROGENASE"/>
    <property type="match status" value="1"/>
</dbReference>
<evidence type="ECO:0000259" key="14">
    <source>
        <dbReference type="Pfam" id="PF02852"/>
    </source>
</evidence>
<evidence type="ECO:0000256" key="11">
    <source>
        <dbReference type="PIRSR" id="PIRSR000350-3"/>
    </source>
</evidence>
<evidence type="ECO:0000313" key="19">
    <source>
        <dbReference type="Proteomes" id="UP000315925"/>
    </source>
</evidence>
<keyword evidence="8 11" id="KW-0520">NAD</keyword>
<evidence type="ECO:0000313" key="16">
    <source>
        <dbReference type="EMBL" id="KIE58344.1"/>
    </source>
</evidence>
<dbReference type="InterPro" id="IPR016156">
    <property type="entry name" value="FAD/NAD-linked_Rdtase_dimer_sf"/>
</dbReference>
<evidence type="ECO:0000256" key="10">
    <source>
        <dbReference type="PIRSR" id="PIRSR000350-2"/>
    </source>
</evidence>
<evidence type="ECO:0000259" key="15">
    <source>
        <dbReference type="Pfam" id="PF07992"/>
    </source>
</evidence>
<evidence type="ECO:0000256" key="2">
    <source>
        <dbReference type="ARBA" id="ARBA00007532"/>
    </source>
</evidence>
<dbReference type="GO" id="GO:0005737">
    <property type="term" value="C:cytoplasm"/>
    <property type="evidence" value="ECO:0007669"/>
    <property type="project" value="UniProtKB-SubCell"/>
</dbReference>
<evidence type="ECO:0000256" key="7">
    <source>
        <dbReference type="ARBA" id="ARBA00023002"/>
    </source>
</evidence>
<comment type="similarity">
    <text evidence="2 13">Belongs to the class-I pyridine nucleotide-disulfide oxidoreductase family.</text>
</comment>
<keyword evidence="7 13" id="KW-0560">Oxidoreductase</keyword>
<dbReference type="InterPro" id="IPR006258">
    <property type="entry name" value="Lipoamide_DH"/>
</dbReference>
<evidence type="ECO:0000256" key="6">
    <source>
        <dbReference type="ARBA" id="ARBA00022827"/>
    </source>
</evidence>
<dbReference type="Proteomes" id="UP000315925">
    <property type="component" value="Chromosome"/>
</dbReference>
<feature type="disulfide bond" description="Redox-active" evidence="12">
    <location>
        <begin position="42"/>
        <end position="47"/>
    </location>
</feature>
<feature type="domain" description="FAD/NAD(P)-binding" evidence="15">
    <location>
        <begin position="6"/>
        <end position="324"/>
    </location>
</feature>
<evidence type="ECO:0000313" key="18">
    <source>
        <dbReference type="Proteomes" id="UP000031594"/>
    </source>
</evidence>
<dbReference type="GO" id="GO:0050660">
    <property type="term" value="F:flavin adenine dinucleotide binding"/>
    <property type="evidence" value="ECO:0007669"/>
    <property type="project" value="InterPro"/>
</dbReference>
<keyword evidence="6 11" id="KW-0274">FAD</keyword>
<dbReference type="InterPro" id="IPR036188">
    <property type="entry name" value="FAD/NAD-bd_sf"/>
</dbReference>
<evidence type="ECO:0000256" key="9">
    <source>
        <dbReference type="ARBA" id="ARBA00049187"/>
    </source>
</evidence>
<evidence type="ECO:0000313" key="17">
    <source>
        <dbReference type="EMBL" id="QDQ42251.1"/>
    </source>
</evidence>
<dbReference type="PANTHER" id="PTHR22912">
    <property type="entry name" value="DISULFIDE OXIDOREDUCTASE"/>
    <property type="match status" value="1"/>
</dbReference>